<dbReference type="EnsemblMetazoa" id="G3797.1">
    <property type="protein sequence ID" value="G3797.1:cds"/>
    <property type="gene ID" value="G3797"/>
</dbReference>
<feature type="chain" id="PRO_5036495065" evidence="1">
    <location>
        <begin position="22"/>
        <end position="133"/>
    </location>
</feature>
<dbReference type="Proteomes" id="UP000005408">
    <property type="component" value="Unassembled WGS sequence"/>
</dbReference>
<keyword evidence="3" id="KW-1185">Reference proteome</keyword>
<protein>
    <submittedName>
        <fullName evidence="2">Uncharacterized protein</fullName>
    </submittedName>
</protein>
<reference evidence="2" key="1">
    <citation type="submission" date="2022-08" db="UniProtKB">
        <authorList>
            <consortium name="EnsemblMetazoa"/>
        </authorList>
    </citation>
    <scope>IDENTIFICATION</scope>
    <source>
        <strain evidence="2">05x7-T-G4-1.051#20</strain>
    </source>
</reference>
<dbReference type="AlphaFoldDB" id="A0A8W8N3J6"/>
<proteinExistence type="predicted"/>
<organism evidence="2 3">
    <name type="scientific">Magallana gigas</name>
    <name type="common">Pacific oyster</name>
    <name type="synonym">Crassostrea gigas</name>
    <dbReference type="NCBI Taxonomy" id="29159"/>
    <lineage>
        <taxon>Eukaryota</taxon>
        <taxon>Metazoa</taxon>
        <taxon>Spiralia</taxon>
        <taxon>Lophotrochozoa</taxon>
        <taxon>Mollusca</taxon>
        <taxon>Bivalvia</taxon>
        <taxon>Autobranchia</taxon>
        <taxon>Pteriomorphia</taxon>
        <taxon>Ostreida</taxon>
        <taxon>Ostreoidea</taxon>
        <taxon>Ostreidae</taxon>
        <taxon>Magallana</taxon>
    </lineage>
</organism>
<evidence type="ECO:0000313" key="3">
    <source>
        <dbReference type="Proteomes" id="UP000005408"/>
    </source>
</evidence>
<evidence type="ECO:0000313" key="2">
    <source>
        <dbReference type="EnsemblMetazoa" id="G3797.1:cds"/>
    </source>
</evidence>
<name>A0A8W8N3J6_MAGGI</name>
<accession>A0A8W8N3J6</accession>
<keyword evidence="1" id="KW-0732">Signal</keyword>
<evidence type="ECO:0000256" key="1">
    <source>
        <dbReference type="SAM" id="SignalP"/>
    </source>
</evidence>
<feature type="signal peptide" evidence="1">
    <location>
        <begin position="1"/>
        <end position="21"/>
    </location>
</feature>
<sequence length="133" mass="15006">MRGRFLLLCLFTLNLAVLQNAQEFNGDTPSSELDKLVDSIGWSFLQGEYNKLGYKETKIDGEKQVHEVPTSIIILKIAGKIGRRMLEVDNALKKLKEGVEEDQLSSANVPQDCCVDGDYQESIRFRTQVKLVD</sequence>